<dbReference type="CDD" id="cd04301">
    <property type="entry name" value="NAT_SF"/>
    <property type="match status" value="1"/>
</dbReference>
<dbReference type="InterPro" id="IPR016181">
    <property type="entry name" value="Acyl_CoA_acyltransferase"/>
</dbReference>
<evidence type="ECO:0000313" key="3">
    <source>
        <dbReference type="Proteomes" id="UP000194933"/>
    </source>
</evidence>
<proteinExistence type="predicted"/>
<gene>
    <name evidence="2" type="ORF">A5844_000150</name>
</gene>
<dbReference type="Gene3D" id="3.40.630.30">
    <property type="match status" value="1"/>
</dbReference>
<dbReference type="SUPFAM" id="SSF55729">
    <property type="entry name" value="Acyl-CoA N-acyltransferases (Nat)"/>
    <property type="match status" value="1"/>
</dbReference>
<comment type="caution">
    <text evidence="2">The sequence shown here is derived from an EMBL/GenBank/DDBJ whole genome shotgun (WGS) entry which is preliminary data.</text>
</comment>
<name>A0A2C9XP00_9ENTE</name>
<accession>A0A2C9XP00</accession>
<organism evidence="2 3">
    <name type="scientific">Candidatus Enterococcus wittei</name>
    <dbReference type="NCBI Taxonomy" id="1987383"/>
    <lineage>
        <taxon>Bacteria</taxon>
        <taxon>Bacillati</taxon>
        <taxon>Bacillota</taxon>
        <taxon>Bacilli</taxon>
        <taxon>Lactobacillales</taxon>
        <taxon>Enterococcaceae</taxon>
        <taxon>Enterococcus</taxon>
    </lineage>
</organism>
<dbReference type="Proteomes" id="UP000194933">
    <property type="component" value="Unassembled WGS sequence"/>
</dbReference>
<dbReference type="EMBL" id="NGMO01000001">
    <property type="protein sequence ID" value="OTP11935.1"/>
    <property type="molecule type" value="Genomic_DNA"/>
</dbReference>
<feature type="domain" description="N-acetyltransferase" evidence="1">
    <location>
        <begin position="1"/>
        <end position="142"/>
    </location>
</feature>
<reference evidence="2 3" key="1">
    <citation type="submission" date="2017-05" db="EMBL/GenBank/DDBJ databases">
        <title>The Genome Sequence of Enterococcus sp. 10A9_DIV0425.</title>
        <authorList>
            <consortium name="The Broad Institute Genomics Platform"/>
            <consortium name="The Broad Institute Genomic Center for Infectious Diseases"/>
            <person name="Earl A."/>
            <person name="Manson A."/>
            <person name="Schwartman J."/>
            <person name="Gilmore M."/>
            <person name="Abouelleil A."/>
            <person name="Cao P."/>
            <person name="Chapman S."/>
            <person name="Cusick C."/>
            <person name="Shea T."/>
            <person name="Young S."/>
            <person name="Neafsey D."/>
            <person name="Nusbaum C."/>
            <person name="Birren B."/>
        </authorList>
    </citation>
    <scope>NUCLEOTIDE SEQUENCE [LARGE SCALE GENOMIC DNA]</scope>
    <source>
        <strain evidence="2 3">10A9_DIV0425</strain>
    </source>
</reference>
<evidence type="ECO:0000313" key="2">
    <source>
        <dbReference type="EMBL" id="OTP11935.1"/>
    </source>
</evidence>
<dbReference type="PROSITE" id="PS51186">
    <property type="entry name" value="GNAT"/>
    <property type="match status" value="1"/>
</dbReference>
<sequence>MEYFFGKEEWLKAASYYLRYQVFVMEQEILAELEFDGKDAYYPNLLFFENNQPIATLRYQNQETNRIQFERFCVAKDFRKQGIGQKMLDFAENKAKTEGYTEAFLIAELTAVPFYEKQGYISCSQPFLEDGILCIEMQKPLKNR</sequence>
<protein>
    <recommendedName>
        <fullName evidence="1">N-acetyltransferase domain-containing protein</fullName>
    </recommendedName>
</protein>
<dbReference type="InterPro" id="IPR000182">
    <property type="entry name" value="GNAT_dom"/>
</dbReference>
<evidence type="ECO:0000259" key="1">
    <source>
        <dbReference type="PROSITE" id="PS51186"/>
    </source>
</evidence>
<dbReference type="GO" id="GO:0016747">
    <property type="term" value="F:acyltransferase activity, transferring groups other than amino-acyl groups"/>
    <property type="evidence" value="ECO:0007669"/>
    <property type="project" value="InterPro"/>
</dbReference>
<keyword evidence="3" id="KW-1185">Reference proteome</keyword>
<dbReference type="Pfam" id="PF13673">
    <property type="entry name" value="Acetyltransf_10"/>
    <property type="match status" value="1"/>
</dbReference>
<dbReference type="RefSeq" id="WP_086283163.1">
    <property type="nucleotide sequence ID" value="NZ_NGMO01000001.1"/>
</dbReference>
<dbReference type="STRING" id="1987383.A5844_000150"/>
<dbReference type="AlphaFoldDB" id="A0A2C9XP00"/>